<keyword evidence="3" id="KW-0805">Transcription regulation</keyword>
<name>A0A2Z6B226_9BACT</name>
<protein>
    <submittedName>
        <fullName evidence="10">PAS sensor protein</fullName>
    </submittedName>
</protein>
<dbReference type="InterPro" id="IPR000700">
    <property type="entry name" value="PAS-assoc_C"/>
</dbReference>
<dbReference type="GO" id="GO:0006355">
    <property type="term" value="P:regulation of DNA-templated transcription"/>
    <property type="evidence" value="ECO:0007669"/>
    <property type="project" value="InterPro"/>
</dbReference>
<dbReference type="PROSITE" id="PS50113">
    <property type="entry name" value="PAC"/>
    <property type="match status" value="1"/>
</dbReference>
<dbReference type="InterPro" id="IPR058031">
    <property type="entry name" value="AAA_lid_NorR"/>
</dbReference>
<evidence type="ECO:0000259" key="7">
    <source>
        <dbReference type="PROSITE" id="PS50045"/>
    </source>
</evidence>
<dbReference type="PROSITE" id="PS00676">
    <property type="entry name" value="SIGMA54_INTERACT_2"/>
    <property type="match status" value="1"/>
</dbReference>
<dbReference type="SMART" id="SM00382">
    <property type="entry name" value="AAA"/>
    <property type="match status" value="1"/>
</dbReference>
<dbReference type="SUPFAM" id="SSF52540">
    <property type="entry name" value="P-loop containing nucleoside triphosphate hydrolases"/>
    <property type="match status" value="1"/>
</dbReference>
<feature type="domain" description="PAC" evidence="9">
    <location>
        <begin position="79"/>
        <end position="131"/>
    </location>
</feature>
<dbReference type="CDD" id="cd00009">
    <property type="entry name" value="AAA"/>
    <property type="match status" value="1"/>
</dbReference>
<dbReference type="FunFam" id="3.40.50.300:FF:000006">
    <property type="entry name" value="DNA-binding transcriptional regulator NtrC"/>
    <property type="match status" value="1"/>
</dbReference>
<dbReference type="Pfam" id="PF02954">
    <property type="entry name" value="HTH_8"/>
    <property type="match status" value="1"/>
</dbReference>
<dbReference type="Gene3D" id="1.10.8.60">
    <property type="match status" value="1"/>
</dbReference>
<dbReference type="InterPro" id="IPR002078">
    <property type="entry name" value="Sigma_54_int"/>
</dbReference>
<dbReference type="Pfam" id="PF25601">
    <property type="entry name" value="AAA_lid_14"/>
    <property type="match status" value="1"/>
</dbReference>
<dbReference type="KEGG" id="dfl:DFE_2809"/>
<dbReference type="InterPro" id="IPR002197">
    <property type="entry name" value="HTH_Fis"/>
</dbReference>
<dbReference type="InterPro" id="IPR013767">
    <property type="entry name" value="PAS_fold"/>
</dbReference>
<dbReference type="Pfam" id="PF00158">
    <property type="entry name" value="Sigma54_activat"/>
    <property type="match status" value="1"/>
</dbReference>
<dbReference type="InterPro" id="IPR009057">
    <property type="entry name" value="Homeodomain-like_sf"/>
</dbReference>
<dbReference type="Gene3D" id="1.10.10.60">
    <property type="entry name" value="Homeodomain-like"/>
    <property type="match status" value="1"/>
</dbReference>
<dbReference type="InterPro" id="IPR027417">
    <property type="entry name" value="P-loop_NTPase"/>
</dbReference>
<proteinExistence type="predicted"/>
<feature type="region of interest" description="Disordered" evidence="6">
    <location>
        <begin position="384"/>
        <end position="403"/>
    </location>
</feature>
<evidence type="ECO:0000256" key="5">
    <source>
        <dbReference type="ARBA" id="ARBA00023163"/>
    </source>
</evidence>
<dbReference type="EMBL" id="AP017378">
    <property type="protein sequence ID" value="BBD09535.1"/>
    <property type="molecule type" value="Genomic_DNA"/>
</dbReference>
<dbReference type="InterPro" id="IPR000014">
    <property type="entry name" value="PAS"/>
</dbReference>
<dbReference type="PROSITE" id="PS00675">
    <property type="entry name" value="SIGMA54_INTERACT_1"/>
    <property type="match status" value="1"/>
</dbReference>
<keyword evidence="4" id="KW-0238">DNA-binding</keyword>
<dbReference type="Gene3D" id="3.30.450.20">
    <property type="entry name" value="PAS domain"/>
    <property type="match status" value="1"/>
</dbReference>
<dbReference type="OrthoDB" id="9763792at2"/>
<dbReference type="GO" id="GO:0043565">
    <property type="term" value="F:sequence-specific DNA binding"/>
    <property type="evidence" value="ECO:0007669"/>
    <property type="project" value="InterPro"/>
</dbReference>
<evidence type="ECO:0000256" key="4">
    <source>
        <dbReference type="ARBA" id="ARBA00023125"/>
    </source>
</evidence>
<dbReference type="PROSITE" id="PS50112">
    <property type="entry name" value="PAS"/>
    <property type="match status" value="1"/>
</dbReference>
<dbReference type="InterPro" id="IPR035965">
    <property type="entry name" value="PAS-like_dom_sf"/>
</dbReference>
<reference evidence="10 11" key="1">
    <citation type="journal article" date="2018" name="Sci. Adv.">
        <title>Multi-heme cytochromes provide a pathway for survival in energy-limited environments.</title>
        <authorList>
            <person name="Deng X."/>
            <person name="Dohmae N."/>
            <person name="Nealson K.H."/>
            <person name="Hashimoto K."/>
            <person name="Okamoto A."/>
        </authorList>
    </citation>
    <scope>NUCLEOTIDE SEQUENCE [LARGE SCALE GENOMIC DNA]</scope>
    <source>
        <strain evidence="10 11">IS5</strain>
    </source>
</reference>
<dbReference type="SUPFAM" id="SSF46689">
    <property type="entry name" value="Homeodomain-like"/>
    <property type="match status" value="1"/>
</dbReference>
<dbReference type="InterPro" id="IPR025662">
    <property type="entry name" value="Sigma_54_int_dom_ATP-bd_1"/>
</dbReference>
<evidence type="ECO:0000259" key="8">
    <source>
        <dbReference type="PROSITE" id="PS50112"/>
    </source>
</evidence>
<evidence type="ECO:0000256" key="2">
    <source>
        <dbReference type="ARBA" id="ARBA00022840"/>
    </source>
</evidence>
<feature type="domain" description="PAS" evidence="8">
    <location>
        <begin position="6"/>
        <end position="50"/>
    </location>
</feature>
<dbReference type="CDD" id="cd00130">
    <property type="entry name" value="PAS"/>
    <property type="match status" value="1"/>
</dbReference>
<organism evidence="10 11">
    <name type="scientific">Desulfovibrio ferrophilus</name>
    <dbReference type="NCBI Taxonomy" id="241368"/>
    <lineage>
        <taxon>Bacteria</taxon>
        <taxon>Pseudomonadati</taxon>
        <taxon>Thermodesulfobacteriota</taxon>
        <taxon>Desulfovibrionia</taxon>
        <taxon>Desulfovibrionales</taxon>
        <taxon>Desulfovibrionaceae</taxon>
        <taxon>Desulfovibrio</taxon>
    </lineage>
</organism>
<evidence type="ECO:0000256" key="6">
    <source>
        <dbReference type="SAM" id="MobiDB-lite"/>
    </source>
</evidence>
<dbReference type="Gene3D" id="3.40.50.300">
    <property type="entry name" value="P-loop containing nucleotide triphosphate hydrolases"/>
    <property type="match status" value="1"/>
</dbReference>
<evidence type="ECO:0000313" key="11">
    <source>
        <dbReference type="Proteomes" id="UP000269883"/>
    </source>
</evidence>
<accession>A0A2Z6B226</accession>
<dbReference type="RefSeq" id="WP_126380558.1">
    <property type="nucleotide sequence ID" value="NZ_AP017378.1"/>
</dbReference>
<evidence type="ECO:0000313" key="10">
    <source>
        <dbReference type="EMBL" id="BBD09535.1"/>
    </source>
</evidence>
<dbReference type="InterPro" id="IPR003593">
    <property type="entry name" value="AAA+_ATPase"/>
</dbReference>
<evidence type="ECO:0000256" key="1">
    <source>
        <dbReference type="ARBA" id="ARBA00022741"/>
    </source>
</evidence>
<dbReference type="InterPro" id="IPR025944">
    <property type="entry name" value="Sigma_54_int_dom_CS"/>
</dbReference>
<dbReference type="SMART" id="SM00091">
    <property type="entry name" value="PAS"/>
    <property type="match status" value="1"/>
</dbReference>
<dbReference type="AlphaFoldDB" id="A0A2Z6B226"/>
<sequence length="442" mass="49348">MDGDYTSIGVRQVLDSVAVGVFAVDHDWRISFFNREAERITGYTADEALGMQCRDVFGSQRCAKRCYLRKAIKFGKNVIKVRLEILNRHKRRIPLEITAAVLRDENGKVVGGVESLLDLTARQVLEKHVRQSYRFADMVGRAPAMRRLFDTVKVVASTNATLLLQGETGTGKDILARVIHNLGERASGPFVKVNCAAIPANLFESELFGYRKGAFTDAKADRSGLFARAEGGTIFLDEVGDIPLESQAKLLQVLDEGIYLPLGATEPENVDVRLLAATNRNLAAKVSCGEFRSDLYYRLRVVELHLPPLRERHGDIPLLLDHFLAEFAATTGKNFDGFEPEAFQVLLAHDYPGNVRELRHVVEHGVILASEEIVRARDLPPYLTRDRGATTAQPAPLPDSHSAERAELRRILDAHGWRAAETARTLGVHRSTLWRRRRKLGL</sequence>
<keyword evidence="5" id="KW-0804">Transcription</keyword>
<dbReference type="Proteomes" id="UP000269883">
    <property type="component" value="Chromosome"/>
</dbReference>
<keyword evidence="2" id="KW-0067">ATP-binding</keyword>
<gene>
    <name evidence="10" type="ORF">DFE_2809</name>
</gene>
<evidence type="ECO:0000259" key="9">
    <source>
        <dbReference type="PROSITE" id="PS50113"/>
    </source>
</evidence>
<keyword evidence="11" id="KW-1185">Reference proteome</keyword>
<dbReference type="PANTHER" id="PTHR32071">
    <property type="entry name" value="TRANSCRIPTIONAL REGULATORY PROTEIN"/>
    <property type="match status" value="1"/>
</dbReference>
<dbReference type="InterPro" id="IPR025943">
    <property type="entry name" value="Sigma_54_int_dom_ATP-bd_2"/>
</dbReference>
<feature type="domain" description="Sigma-54 factor interaction" evidence="7">
    <location>
        <begin position="138"/>
        <end position="367"/>
    </location>
</feature>
<keyword evidence="1" id="KW-0547">Nucleotide-binding</keyword>
<evidence type="ECO:0000256" key="3">
    <source>
        <dbReference type="ARBA" id="ARBA00023015"/>
    </source>
</evidence>
<dbReference type="Pfam" id="PF00989">
    <property type="entry name" value="PAS"/>
    <property type="match status" value="1"/>
</dbReference>
<dbReference type="GO" id="GO:0005524">
    <property type="term" value="F:ATP binding"/>
    <property type="evidence" value="ECO:0007669"/>
    <property type="project" value="UniProtKB-KW"/>
</dbReference>
<dbReference type="NCBIfam" id="TIGR00229">
    <property type="entry name" value="sensory_box"/>
    <property type="match status" value="1"/>
</dbReference>
<dbReference type="PROSITE" id="PS00688">
    <property type="entry name" value="SIGMA54_INTERACT_3"/>
    <property type="match status" value="1"/>
</dbReference>
<dbReference type="PROSITE" id="PS50045">
    <property type="entry name" value="SIGMA54_INTERACT_4"/>
    <property type="match status" value="1"/>
</dbReference>
<dbReference type="SUPFAM" id="SSF55785">
    <property type="entry name" value="PYP-like sensor domain (PAS domain)"/>
    <property type="match status" value="1"/>
</dbReference>